<organism evidence="3 4">
    <name type="scientific">Citrullus colocynthis</name>
    <name type="common">colocynth</name>
    <dbReference type="NCBI Taxonomy" id="252529"/>
    <lineage>
        <taxon>Eukaryota</taxon>
        <taxon>Viridiplantae</taxon>
        <taxon>Streptophyta</taxon>
        <taxon>Embryophyta</taxon>
        <taxon>Tracheophyta</taxon>
        <taxon>Spermatophyta</taxon>
        <taxon>Magnoliopsida</taxon>
        <taxon>eudicotyledons</taxon>
        <taxon>Gunneridae</taxon>
        <taxon>Pentapetalae</taxon>
        <taxon>rosids</taxon>
        <taxon>fabids</taxon>
        <taxon>Cucurbitales</taxon>
        <taxon>Cucurbitaceae</taxon>
        <taxon>Benincaseae</taxon>
        <taxon>Citrullus</taxon>
    </lineage>
</organism>
<protein>
    <submittedName>
        <fullName evidence="3">Uncharacterized protein</fullName>
    </submittedName>
</protein>
<dbReference type="Gene3D" id="3.30.559.10">
    <property type="entry name" value="Chloramphenicol acetyltransferase-like domain"/>
    <property type="match status" value="2"/>
</dbReference>
<evidence type="ECO:0000313" key="4">
    <source>
        <dbReference type="Proteomes" id="UP001642487"/>
    </source>
</evidence>
<name>A0ABP0XNF1_9ROSI</name>
<dbReference type="InterPro" id="IPR051504">
    <property type="entry name" value="Plant_metabolite_acyltrans"/>
</dbReference>
<evidence type="ECO:0000256" key="1">
    <source>
        <dbReference type="ARBA" id="ARBA00022679"/>
    </source>
</evidence>
<sequence>MAIEQQKASMEVLEVCKIAPSPSPSTDLSLPLTFLDLVLFVSPPTERILFYSFPQNELLLQFDSILQNLKHSLSLTLSHFLPLAGNLVWPNHSPHPFILYKPGDSVSLTIAKTDADFNHLSSNHLRKANQSHFLVPQLPMSHTIAPSMSLQITLFPNSGFSIAITTNHVVADGKTSTMFLKSWASLSKANNSHLPTPVFDRAAANNHPINGLQSLFNKHFKTFIPNPKKLGLPPRVAISDDVISGTFELTSADIENLRRKVKEICPSIPHLTTFVLTFAHVSTCIVKSQQIEGDSKIALTFIVDWRPRVETLGGVNYFGNGVSGYTMFLKGREFEEENAMVMVSKKVSEGITEIKEKSLVEMLEENVRRWGKEMPIDKAIVVGGSPRFGVYDIDFGWGGCKKVEMASITPSGCFSMAESRNGNGGVELGISLPENVMNVFSSLFLDGLK</sequence>
<dbReference type="Pfam" id="PF02458">
    <property type="entry name" value="Transferase"/>
    <property type="match status" value="1"/>
</dbReference>
<evidence type="ECO:0000256" key="2">
    <source>
        <dbReference type="ARBA" id="ARBA00023315"/>
    </source>
</evidence>
<keyword evidence="4" id="KW-1185">Reference proteome</keyword>
<dbReference type="PANTHER" id="PTHR31625">
    <property type="match status" value="1"/>
</dbReference>
<dbReference type="EMBL" id="OZ021735">
    <property type="protein sequence ID" value="CAK9309070.1"/>
    <property type="molecule type" value="Genomic_DNA"/>
</dbReference>
<proteinExistence type="predicted"/>
<reference evidence="3 4" key="1">
    <citation type="submission" date="2024-03" db="EMBL/GenBank/DDBJ databases">
        <authorList>
            <person name="Gkanogiannis A."/>
            <person name="Becerra Lopez-Lavalle L."/>
        </authorList>
    </citation>
    <scope>NUCLEOTIDE SEQUENCE [LARGE SCALE GENOMIC DNA]</scope>
</reference>
<gene>
    <name evidence="3" type="ORF">CITCOLO1_LOCUS598</name>
</gene>
<dbReference type="Proteomes" id="UP001642487">
    <property type="component" value="Chromosome 1"/>
</dbReference>
<keyword evidence="1" id="KW-0808">Transferase</keyword>
<keyword evidence="2" id="KW-0012">Acyltransferase</keyword>
<accession>A0ABP0XNF1</accession>
<evidence type="ECO:0000313" key="3">
    <source>
        <dbReference type="EMBL" id="CAK9309070.1"/>
    </source>
</evidence>
<dbReference type="InterPro" id="IPR023213">
    <property type="entry name" value="CAT-like_dom_sf"/>
</dbReference>